<dbReference type="EMBL" id="JBHPON010000002">
    <property type="protein sequence ID" value="MFC6036586.1"/>
    <property type="molecule type" value="Genomic_DNA"/>
</dbReference>
<organism evidence="2 3">
    <name type="scientific">Hyphococcus aureus</name>
    <dbReference type="NCBI Taxonomy" id="2666033"/>
    <lineage>
        <taxon>Bacteria</taxon>
        <taxon>Pseudomonadati</taxon>
        <taxon>Pseudomonadota</taxon>
        <taxon>Alphaproteobacteria</taxon>
        <taxon>Parvularculales</taxon>
        <taxon>Parvularculaceae</taxon>
        <taxon>Hyphococcus</taxon>
    </lineage>
</organism>
<sequence length="262" mass="26873">MNGVNLDGKRIIVTGASTGIGAAAAEIMGSLGARVLVAARSEDKLKKVADAITKAGGEGRYLAADMASEKDIKALTEKANDLWGGVDGVFANAGMSGPAAPMPDYSLAAYDEVMNVNLKSMFILIQQVLPGMIEQGGGSIVCTGSLASKLGAPMTPAYVISKHAVLGLVRATASEVAKHNIRVNCLIPGLINTPLLEPLAEHIAGGDMDATLKILNGMVPQGRVGTPEEAGWLAAFLLSDAGQYINAQSIAADGGMLGIMRS</sequence>
<dbReference type="Gene3D" id="3.40.50.720">
    <property type="entry name" value="NAD(P)-binding Rossmann-like Domain"/>
    <property type="match status" value="1"/>
</dbReference>
<dbReference type="InterPro" id="IPR050259">
    <property type="entry name" value="SDR"/>
</dbReference>
<dbReference type="CDD" id="cd05233">
    <property type="entry name" value="SDR_c"/>
    <property type="match status" value="1"/>
</dbReference>
<keyword evidence="3" id="KW-1185">Reference proteome</keyword>
<gene>
    <name evidence="2" type="ORF">ACFMB1_13595</name>
</gene>
<dbReference type="GO" id="GO:0016491">
    <property type="term" value="F:oxidoreductase activity"/>
    <property type="evidence" value="ECO:0007669"/>
    <property type="project" value="UniProtKB-KW"/>
</dbReference>
<evidence type="ECO:0000313" key="3">
    <source>
        <dbReference type="Proteomes" id="UP001596116"/>
    </source>
</evidence>
<evidence type="ECO:0000313" key="2">
    <source>
        <dbReference type="EMBL" id="MFC6036586.1"/>
    </source>
</evidence>
<accession>A0ABW1KWV5</accession>
<dbReference type="InterPro" id="IPR036291">
    <property type="entry name" value="NAD(P)-bd_dom_sf"/>
</dbReference>
<dbReference type="Proteomes" id="UP001596116">
    <property type="component" value="Unassembled WGS sequence"/>
</dbReference>
<dbReference type="PANTHER" id="PTHR42879">
    <property type="entry name" value="3-OXOACYL-(ACYL-CARRIER-PROTEIN) REDUCTASE"/>
    <property type="match status" value="1"/>
</dbReference>
<reference evidence="2 3" key="1">
    <citation type="submission" date="2024-09" db="EMBL/GenBank/DDBJ databases">
        <authorList>
            <person name="Zhang Z.-H."/>
        </authorList>
    </citation>
    <scope>NUCLEOTIDE SEQUENCE [LARGE SCALE GENOMIC DNA]</scope>
    <source>
        <strain evidence="2 3">HHTR114</strain>
    </source>
</reference>
<dbReference type="InterPro" id="IPR002347">
    <property type="entry name" value="SDR_fam"/>
</dbReference>
<proteinExistence type="inferred from homology"/>
<comment type="similarity">
    <text evidence="1">Belongs to the short-chain dehydrogenases/reductases (SDR) family.</text>
</comment>
<comment type="caution">
    <text evidence="2">The sequence shown here is derived from an EMBL/GenBank/DDBJ whole genome shotgun (WGS) entry which is preliminary data.</text>
</comment>
<name>A0ABW1KWV5_9PROT</name>
<protein>
    <submittedName>
        <fullName evidence="2">SDR family NAD(P)-dependent oxidoreductase</fullName>
        <ecNumber evidence="2">1.1.1.-</ecNumber>
    </submittedName>
</protein>
<dbReference type="EC" id="1.1.1.-" evidence="2"/>
<dbReference type="InterPro" id="IPR020904">
    <property type="entry name" value="Sc_DH/Rdtase_CS"/>
</dbReference>
<evidence type="ECO:0000256" key="1">
    <source>
        <dbReference type="ARBA" id="ARBA00006484"/>
    </source>
</evidence>
<dbReference type="PRINTS" id="PR00081">
    <property type="entry name" value="GDHRDH"/>
</dbReference>
<dbReference type="Pfam" id="PF13561">
    <property type="entry name" value="adh_short_C2"/>
    <property type="match status" value="1"/>
</dbReference>
<dbReference type="SUPFAM" id="SSF51735">
    <property type="entry name" value="NAD(P)-binding Rossmann-fold domains"/>
    <property type="match status" value="1"/>
</dbReference>
<dbReference type="PROSITE" id="PS00061">
    <property type="entry name" value="ADH_SHORT"/>
    <property type="match status" value="1"/>
</dbReference>
<keyword evidence="2" id="KW-0560">Oxidoreductase</keyword>
<dbReference type="RefSeq" id="WP_379882172.1">
    <property type="nucleotide sequence ID" value="NZ_JBHPON010000002.1"/>
</dbReference>